<proteinExistence type="predicted"/>
<dbReference type="InterPro" id="IPR027417">
    <property type="entry name" value="P-loop_NTPase"/>
</dbReference>
<dbReference type="InterPro" id="IPR000863">
    <property type="entry name" value="Sulfotransferase_dom"/>
</dbReference>
<dbReference type="Proteomes" id="UP000034087">
    <property type="component" value="Unassembled WGS sequence"/>
</dbReference>
<dbReference type="Gene3D" id="3.40.50.300">
    <property type="entry name" value="P-loop containing nucleotide triphosphate hydrolases"/>
    <property type="match status" value="1"/>
</dbReference>
<evidence type="ECO:0000313" key="2">
    <source>
        <dbReference type="EMBL" id="KKT60408.1"/>
    </source>
</evidence>
<comment type="caution">
    <text evidence="2">The sequence shown here is derived from an EMBL/GenBank/DDBJ whole genome shotgun (WGS) entry which is preliminary data.</text>
</comment>
<evidence type="ECO:0000259" key="1">
    <source>
        <dbReference type="Pfam" id="PF00685"/>
    </source>
</evidence>
<feature type="domain" description="Sulfotransferase" evidence="1">
    <location>
        <begin position="150"/>
        <end position="276"/>
    </location>
</feature>
<evidence type="ECO:0000313" key="3">
    <source>
        <dbReference type="Proteomes" id="UP000034087"/>
    </source>
</evidence>
<dbReference type="AlphaFoldDB" id="A0A0G1IN87"/>
<gene>
    <name evidence="2" type="ORF">UW53_C0001G0058</name>
</gene>
<dbReference type="EMBL" id="LCIR01000001">
    <property type="protein sequence ID" value="KKT60408.1"/>
    <property type="molecule type" value="Genomic_DNA"/>
</dbReference>
<protein>
    <recommendedName>
        <fullName evidence="1">Sulfotransferase domain-containing protein</fullName>
    </recommendedName>
</protein>
<sequence>MNRKNKIILGRRKPLVKNLLLLDGIGRAGKFLAANILNGFADVEPVQLCGILEHIPFFTKLGFIEKRAAEELLHHEIDMHCYETLIGRNLNHRIFDKSSVVNNPNYKKLLLRSKELDADKELNSFYKRGAYSFFLVHEVLPDMKIYFDSFPKIKVISLKRSPVDLVSSWYDTGATKRWGKDPKYFNIPAEGKNGVMPWYVFNNSEEYEKLGHMDKTILSIEALFRRYENAEKSLSSEEQEKVLFASYEDILGQTAKVVEMIRTFIGKQPLPEMARILKREALPNRDYFNGAVKKKKLDKIKFNASPHFFKRLSALEEKYYSNA</sequence>
<accession>A0A0G1IN87</accession>
<reference evidence="2 3" key="1">
    <citation type="journal article" date="2015" name="Nature">
        <title>rRNA introns, odd ribosomes, and small enigmatic genomes across a large radiation of phyla.</title>
        <authorList>
            <person name="Brown C.T."/>
            <person name="Hug L.A."/>
            <person name="Thomas B.C."/>
            <person name="Sharon I."/>
            <person name="Castelle C.J."/>
            <person name="Singh A."/>
            <person name="Wilkins M.J."/>
            <person name="Williams K.H."/>
            <person name="Banfield J.F."/>
        </authorList>
    </citation>
    <scope>NUCLEOTIDE SEQUENCE [LARGE SCALE GENOMIC DNA]</scope>
</reference>
<dbReference type="Pfam" id="PF00685">
    <property type="entry name" value="Sulfotransfer_1"/>
    <property type="match status" value="1"/>
</dbReference>
<dbReference type="GO" id="GO:0008146">
    <property type="term" value="F:sulfotransferase activity"/>
    <property type="evidence" value="ECO:0007669"/>
    <property type="project" value="InterPro"/>
</dbReference>
<organism evidence="2 3">
    <name type="scientific">Candidatus Giovannonibacteria bacterium GW2011_GWA1_44_25</name>
    <dbReference type="NCBI Taxonomy" id="1618645"/>
    <lineage>
        <taxon>Bacteria</taxon>
        <taxon>Candidatus Giovannoniibacteriota</taxon>
    </lineage>
</organism>
<dbReference type="SUPFAM" id="SSF52540">
    <property type="entry name" value="P-loop containing nucleoside triphosphate hydrolases"/>
    <property type="match status" value="1"/>
</dbReference>
<name>A0A0G1IN87_9BACT</name>